<name>A0ABP1JAT9_9EUKA</name>
<dbReference type="Proteomes" id="UP001642409">
    <property type="component" value="Unassembled WGS sequence"/>
</dbReference>
<organism evidence="1 2">
    <name type="scientific">Hexamita inflata</name>
    <dbReference type="NCBI Taxonomy" id="28002"/>
    <lineage>
        <taxon>Eukaryota</taxon>
        <taxon>Metamonada</taxon>
        <taxon>Diplomonadida</taxon>
        <taxon>Hexamitidae</taxon>
        <taxon>Hexamitinae</taxon>
        <taxon>Hexamita</taxon>
    </lineage>
</organism>
<reference evidence="1 2" key="1">
    <citation type="submission" date="2024-07" db="EMBL/GenBank/DDBJ databases">
        <authorList>
            <person name="Akdeniz Z."/>
        </authorList>
    </citation>
    <scope>NUCLEOTIDE SEQUENCE [LARGE SCALE GENOMIC DNA]</scope>
</reference>
<evidence type="ECO:0000313" key="1">
    <source>
        <dbReference type="EMBL" id="CAL6033446.1"/>
    </source>
</evidence>
<proteinExistence type="predicted"/>
<comment type="caution">
    <text evidence="1">The sequence shown here is derived from an EMBL/GenBank/DDBJ whole genome shotgun (WGS) entry which is preliminary data.</text>
</comment>
<keyword evidence="2" id="KW-1185">Reference proteome</keyword>
<gene>
    <name evidence="1" type="ORF">HINF_LOCUS34973</name>
</gene>
<sequence>MEKFQNIVIFKSQIESNGTKYHAFSGAVIGWIAPQSYVLFKYLEITSCEINVFSVQQWNSHAGALIGELQFSSIVSIFNIQIENTSIITNANISVSYSGGFVGKQLINTNMTIQDSQITNSNISAIQQYYNISFSGSYIGQTFAVVFLQNTSSESIQILCKAETQSWAGGIIGQFNTSITTTTILQVNFVIIQNINITSQSIQIGAKMVGNYYEILIGTIQITNSFTKGVNFLNEIQVSNCLDIISIDSQNGC</sequence>
<protein>
    <submittedName>
        <fullName evidence="1">Hypothetical_protein</fullName>
    </submittedName>
</protein>
<accession>A0ABP1JAT9</accession>
<evidence type="ECO:0000313" key="2">
    <source>
        <dbReference type="Proteomes" id="UP001642409"/>
    </source>
</evidence>
<dbReference type="EMBL" id="CAXDID020000125">
    <property type="protein sequence ID" value="CAL6033446.1"/>
    <property type="molecule type" value="Genomic_DNA"/>
</dbReference>